<accession>A0A1R2BUU4</accession>
<organism evidence="2 3">
    <name type="scientific">Stentor coeruleus</name>
    <dbReference type="NCBI Taxonomy" id="5963"/>
    <lineage>
        <taxon>Eukaryota</taxon>
        <taxon>Sar</taxon>
        <taxon>Alveolata</taxon>
        <taxon>Ciliophora</taxon>
        <taxon>Postciliodesmatophora</taxon>
        <taxon>Heterotrichea</taxon>
        <taxon>Heterotrichida</taxon>
        <taxon>Stentoridae</taxon>
        <taxon>Stentor</taxon>
    </lineage>
</organism>
<dbReference type="Proteomes" id="UP000187209">
    <property type="component" value="Unassembled WGS sequence"/>
</dbReference>
<evidence type="ECO:0000313" key="2">
    <source>
        <dbReference type="EMBL" id="OMJ80568.1"/>
    </source>
</evidence>
<keyword evidence="3" id="KW-1185">Reference proteome</keyword>
<sequence length="291" mass="33620">MQVVKQKQIFLDIPLPNETEQQKTITKKITSPKKTIKKISKATASCSSLDKDIKPNYPAPASRGKIEREKTVKEILTQYEQEVDDYDMMPFKQDINPHILQTIKQRPFSASAKTMDLYNKNKAKTITELRNREKYKGKAANAVNVWLEQLEKEQKKSTKIIESKFKQFKKEDDRLTAEINVLMAKIRATRPQTDSSMISQVSNPQSNNEDLPFTLPKSHFTYNRRPLSSKPLQENPYITVSQVHNKNPTKTLQQKPEVKKDTSQALISDDESFLNEIDDPEDFEMLSEDEL</sequence>
<name>A0A1R2BUU4_9CILI</name>
<dbReference type="EMBL" id="MPUH01000418">
    <property type="protein sequence ID" value="OMJ80568.1"/>
    <property type="molecule type" value="Genomic_DNA"/>
</dbReference>
<protein>
    <submittedName>
        <fullName evidence="2">Uncharacterized protein</fullName>
    </submittedName>
</protein>
<evidence type="ECO:0000256" key="1">
    <source>
        <dbReference type="SAM" id="MobiDB-lite"/>
    </source>
</evidence>
<feature type="region of interest" description="Disordered" evidence="1">
    <location>
        <begin position="243"/>
        <end position="291"/>
    </location>
</feature>
<proteinExistence type="predicted"/>
<dbReference type="AlphaFoldDB" id="A0A1R2BUU4"/>
<reference evidence="2 3" key="1">
    <citation type="submission" date="2016-11" db="EMBL/GenBank/DDBJ databases">
        <title>The macronuclear genome of Stentor coeruleus: a giant cell with tiny introns.</title>
        <authorList>
            <person name="Slabodnick M."/>
            <person name="Ruby J.G."/>
            <person name="Reiff S.B."/>
            <person name="Swart E.C."/>
            <person name="Gosai S."/>
            <person name="Prabakaran S."/>
            <person name="Witkowska E."/>
            <person name="Larue G.E."/>
            <person name="Fisher S."/>
            <person name="Freeman R.M."/>
            <person name="Gunawardena J."/>
            <person name="Chu W."/>
            <person name="Stover N.A."/>
            <person name="Gregory B.D."/>
            <person name="Nowacki M."/>
            <person name="Derisi J."/>
            <person name="Roy S.W."/>
            <person name="Marshall W.F."/>
            <person name="Sood P."/>
        </authorList>
    </citation>
    <scope>NUCLEOTIDE SEQUENCE [LARGE SCALE GENOMIC DNA]</scope>
    <source>
        <strain evidence="2">WM001</strain>
    </source>
</reference>
<evidence type="ECO:0000313" key="3">
    <source>
        <dbReference type="Proteomes" id="UP000187209"/>
    </source>
</evidence>
<comment type="caution">
    <text evidence="2">The sequence shown here is derived from an EMBL/GenBank/DDBJ whole genome shotgun (WGS) entry which is preliminary data.</text>
</comment>
<feature type="compositionally biased region" description="Acidic residues" evidence="1">
    <location>
        <begin position="268"/>
        <end position="291"/>
    </location>
</feature>
<gene>
    <name evidence="2" type="ORF">SteCoe_19165</name>
</gene>
<feature type="compositionally biased region" description="Polar residues" evidence="1">
    <location>
        <begin position="243"/>
        <end position="254"/>
    </location>
</feature>